<keyword evidence="8 9" id="KW-0961">Cell wall biogenesis/degradation</keyword>
<dbReference type="PANTHER" id="PTHR30582">
    <property type="entry name" value="L,D-TRANSPEPTIDASE"/>
    <property type="match status" value="1"/>
</dbReference>
<dbReference type="SMART" id="SM00257">
    <property type="entry name" value="LysM"/>
    <property type="match status" value="1"/>
</dbReference>
<dbReference type="CDD" id="cd16913">
    <property type="entry name" value="YkuD_like"/>
    <property type="match status" value="1"/>
</dbReference>
<gene>
    <name evidence="13" type="ordered locus">Desac_2467</name>
</gene>
<evidence type="ECO:0000256" key="5">
    <source>
        <dbReference type="ARBA" id="ARBA00022801"/>
    </source>
</evidence>
<keyword evidence="3" id="KW-0328">Glycosyltransferase</keyword>
<dbReference type="InterPro" id="IPR018392">
    <property type="entry name" value="LysM"/>
</dbReference>
<dbReference type="SUPFAM" id="SSF141523">
    <property type="entry name" value="L,D-transpeptidase catalytic domain-like"/>
    <property type="match status" value="1"/>
</dbReference>
<dbReference type="OrthoDB" id="9787225at2"/>
<dbReference type="PROSITE" id="PS51782">
    <property type="entry name" value="LYSM"/>
    <property type="match status" value="1"/>
</dbReference>
<evidence type="ECO:0000256" key="7">
    <source>
        <dbReference type="ARBA" id="ARBA00022984"/>
    </source>
</evidence>
<dbReference type="CDD" id="cd00118">
    <property type="entry name" value="LysM"/>
    <property type="match status" value="1"/>
</dbReference>
<dbReference type="Gene3D" id="2.40.440.10">
    <property type="entry name" value="L,D-transpeptidase catalytic domain-like"/>
    <property type="match status" value="1"/>
</dbReference>
<dbReference type="KEGG" id="dao:Desac_2467"/>
<dbReference type="Pfam" id="PF03734">
    <property type="entry name" value="YkuD"/>
    <property type="match status" value="1"/>
</dbReference>
<evidence type="ECO:0000259" key="11">
    <source>
        <dbReference type="PROSITE" id="PS51782"/>
    </source>
</evidence>
<keyword evidence="6 9" id="KW-0133">Cell shape</keyword>
<evidence type="ECO:0000256" key="6">
    <source>
        <dbReference type="ARBA" id="ARBA00022960"/>
    </source>
</evidence>
<dbReference type="HOGENOM" id="CLU_046834_1_0_7"/>
<evidence type="ECO:0000256" key="3">
    <source>
        <dbReference type="ARBA" id="ARBA00022676"/>
    </source>
</evidence>
<dbReference type="InterPro" id="IPR050979">
    <property type="entry name" value="LD-transpeptidase"/>
</dbReference>
<evidence type="ECO:0000256" key="10">
    <source>
        <dbReference type="SAM" id="MobiDB-lite"/>
    </source>
</evidence>
<dbReference type="GO" id="GO:0005576">
    <property type="term" value="C:extracellular region"/>
    <property type="evidence" value="ECO:0007669"/>
    <property type="project" value="TreeGrafter"/>
</dbReference>
<dbReference type="GO" id="GO:0018104">
    <property type="term" value="P:peptidoglycan-protein cross-linking"/>
    <property type="evidence" value="ECO:0007669"/>
    <property type="project" value="TreeGrafter"/>
</dbReference>
<dbReference type="EMBL" id="CP002629">
    <property type="protein sequence ID" value="AEB10288.1"/>
    <property type="molecule type" value="Genomic_DNA"/>
</dbReference>
<dbReference type="UniPathway" id="UPA00219"/>
<keyword evidence="14" id="KW-1185">Reference proteome</keyword>
<evidence type="ECO:0000256" key="4">
    <source>
        <dbReference type="ARBA" id="ARBA00022679"/>
    </source>
</evidence>
<dbReference type="InterPro" id="IPR038063">
    <property type="entry name" value="Transpep_catalytic_dom"/>
</dbReference>
<name>F2NDL2_DESAR</name>
<protein>
    <submittedName>
        <fullName evidence="13">ErfK/YbiS/YcfS/YnhG family protein</fullName>
    </submittedName>
</protein>
<feature type="domain" description="LysM" evidence="11">
    <location>
        <begin position="42"/>
        <end position="86"/>
    </location>
</feature>
<organism evidence="13 14">
    <name type="scientific">Desulfobacca acetoxidans (strain ATCC 700848 / DSM 11109 / ASRB2)</name>
    <dbReference type="NCBI Taxonomy" id="880072"/>
    <lineage>
        <taxon>Bacteria</taxon>
        <taxon>Pseudomonadati</taxon>
        <taxon>Thermodesulfobacteriota</taxon>
        <taxon>Desulfobaccia</taxon>
        <taxon>Desulfobaccales</taxon>
        <taxon>Desulfobaccaceae</taxon>
        <taxon>Desulfobacca</taxon>
    </lineage>
</organism>
<dbReference type="InterPro" id="IPR005490">
    <property type="entry name" value="LD_TPept_cat_dom"/>
</dbReference>
<evidence type="ECO:0000256" key="1">
    <source>
        <dbReference type="ARBA" id="ARBA00004752"/>
    </source>
</evidence>
<dbReference type="AlphaFoldDB" id="F2NDL2"/>
<keyword evidence="5" id="KW-0378">Hydrolase</keyword>
<evidence type="ECO:0000259" key="12">
    <source>
        <dbReference type="PROSITE" id="PS52029"/>
    </source>
</evidence>
<dbReference type="GO" id="GO:0071972">
    <property type="term" value="F:peptidoglycan L,D-transpeptidase activity"/>
    <property type="evidence" value="ECO:0007669"/>
    <property type="project" value="TreeGrafter"/>
</dbReference>
<dbReference type="GO" id="GO:0008360">
    <property type="term" value="P:regulation of cell shape"/>
    <property type="evidence" value="ECO:0007669"/>
    <property type="project" value="UniProtKB-UniRule"/>
</dbReference>
<reference evidence="13 14" key="1">
    <citation type="journal article" date="2011" name="Stand. Genomic Sci.">
        <title>Complete genome sequence of the acetate-degrading sulfate reducer Desulfobacca acetoxidans type strain (ASRB2).</title>
        <authorList>
            <person name="Goker M."/>
            <person name="Teshima H."/>
            <person name="Lapidus A."/>
            <person name="Nolan M."/>
            <person name="Lucas S."/>
            <person name="Hammon N."/>
            <person name="Deshpande S."/>
            <person name="Cheng J.F."/>
            <person name="Tapia R."/>
            <person name="Han C."/>
            <person name="Goodwin L."/>
            <person name="Pitluck S."/>
            <person name="Huntemann M."/>
            <person name="Liolios K."/>
            <person name="Ivanova N."/>
            <person name="Pagani I."/>
            <person name="Mavromatis K."/>
            <person name="Ovchinikova G."/>
            <person name="Pati A."/>
            <person name="Chen A."/>
            <person name="Palaniappan K."/>
            <person name="Land M."/>
            <person name="Hauser L."/>
            <person name="Brambilla E.M."/>
            <person name="Rohde M."/>
            <person name="Spring S."/>
            <person name="Detter J.C."/>
            <person name="Woyke T."/>
            <person name="Bristow J."/>
            <person name="Eisen J.A."/>
            <person name="Markowitz V."/>
            <person name="Hugenholtz P."/>
            <person name="Kyrpides N.C."/>
            <person name="Klenk H.P."/>
        </authorList>
    </citation>
    <scope>NUCLEOTIDE SEQUENCE [LARGE SCALE GENOMIC DNA]</scope>
    <source>
        <strain evidence="14">ATCC 700848 / DSM 11109 / ASRB2</strain>
    </source>
</reference>
<dbReference type="GO" id="GO:0016757">
    <property type="term" value="F:glycosyltransferase activity"/>
    <property type="evidence" value="ECO:0007669"/>
    <property type="project" value="UniProtKB-KW"/>
</dbReference>
<dbReference type="SUPFAM" id="SSF54106">
    <property type="entry name" value="LysM domain"/>
    <property type="match status" value="1"/>
</dbReference>
<evidence type="ECO:0000313" key="13">
    <source>
        <dbReference type="EMBL" id="AEB10288.1"/>
    </source>
</evidence>
<sequence>MQSGAWKNTLIFLTCSLLWVSLGWADDLPGSESYNQLGGGLEEYLVKRGDQLPAIAQRRAMRWRVLAKQNRLKNPNRLKPGATLKINNRFILPNDLTDGLLINLPELTLYHFDKEVFRRRYALAVGKSDWQTPTGTYIILNKVKNPTWIVPASIQEEMEEMGKTVLTRVPPGPTNPLGAYWMATSAPGVGIHATTRPWSIGYYASHGCIRMLPDEIEELFGQVEVGTLVKIIYKPVKLAVTPDNRIFLEVHRDVYKKIPDSLAMAEALIKERQVNSLVDWRRVYQVIKDRDGIAEEITKNPVPAVPDHLSSERLYSGEIILKTNDSTSGTNPPLDPKKKAVGQPGS</sequence>
<evidence type="ECO:0000256" key="8">
    <source>
        <dbReference type="ARBA" id="ARBA00023316"/>
    </source>
</evidence>
<feature type="domain" description="L,D-TPase catalytic" evidence="12">
    <location>
        <begin position="98"/>
        <end position="232"/>
    </location>
</feature>
<evidence type="ECO:0000256" key="2">
    <source>
        <dbReference type="ARBA" id="ARBA00005992"/>
    </source>
</evidence>
<dbReference type="Gene3D" id="3.10.350.10">
    <property type="entry name" value="LysM domain"/>
    <property type="match status" value="1"/>
</dbReference>
<dbReference type="eggNOG" id="COG1376">
    <property type="taxonomic scope" value="Bacteria"/>
</dbReference>
<dbReference type="eggNOG" id="COG1652">
    <property type="taxonomic scope" value="Bacteria"/>
</dbReference>
<evidence type="ECO:0000256" key="9">
    <source>
        <dbReference type="PROSITE-ProRule" id="PRU01373"/>
    </source>
</evidence>
<dbReference type="STRING" id="880072.Desac_2467"/>
<evidence type="ECO:0000313" key="14">
    <source>
        <dbReference type="Proteomes" id="UP000000483"/>
    </source>
</evidence>
<proteinExistence type="inferred from homology"/>
<comment type="pathway">
    <text evidence="1 9">Cell wall biogenesis; peptidoglycan biosynthesis.</text>
</comment>
<keyword evidence="7 9" id="KW-0573">Peptidoglycan synthesis</keyword>
<dbReference type="GO" id="GO:0071555">
    <property type="term" value="P:cell wall organization"/>
    <property type="evidence" value="ECO:0007669"/>
    <property type="project" value="UniProtKB-UniRule"/>
</dbReference>
<dbReference type="Proteomes" id="UP000000483">
    <property type="component" value="Chromosome"/>
</dbReference>
<accession>F2NDL2</accession>
<feature type="region of interest" description="Disordered" evidence="10">
    <location>
        <begin position="323"/>
        <end position="346"/>
    </location>
</feature>
<dbReference type="PANTHER" id="PTHR30582:SF24">
    <property type="entry name" value="L,D-TRANSPEPTIDASE ERFK_SRFK-RELATED"/>
    <property type="match status" value="1"/>
</dbReference>
<feature type="active site" description="Nucleophile" evidence="9">
    <location>
        <position position="208"/>
    </location>
</feature>
<reference evidence="14" key="2">
    <citation type="submission" date="2011-03" db="EMBL/GenBank/DDBJ databases">
        <title>The complete genome of Desulfobacca acetoxidans DSM 11109.</title>
        <authorList>
            <consortium name="US DOE Joint Genome Institute (JGI-PGF)"/>
            <person name="Lucas S."/>
            <person name="Copeland A."/>
            <person name="Lapidus A."/>
            <person name="Bruce D."/>
            <person name="Goodwin L."/>
            <person name="Pitluck S."/>
            <person name="Peters L."/>
            <person name="Kyrpides N."/>
            <person name="Mavromatis K."/>
            <person name="Ivanova N."/>
            <person name="Ovchinnikova G."/>
            <person name="Teshima H."/>
            <person name="Detter J.C."/>
            <person name="Han C."/>
            <person name="Land M."/>
            <person name="Hauser L."/>
            <person name="Markowitz V."/>
            <person name="Cheng J.-F."/>
            <person name="Hugenholtz P."/>
            <person name="Woyke T."/>
            <person name="Wu D."/>
            <person name="Spring S."/>
            <person name="Schueler E."/>
            <person name="Brambilla E."/>
            <person name="Klenk H.-P."/>
            <person name="Eisen J.A."/>
        </authorList>
    </citation>
    <scope>NUCLEOTIDE SEQUENCE [LARGE SCALE GENOMIC DNA]</scope>
    <source>
        <strain evidence="14">ATCC 700848 / DSM 11109 / ASRB2</strain>
    </source>
</reference>
<dbReference type="Pfam" id="PF01476">
    <property type="entry name" value="LysM"/>
    <property type="match status" value="1"/>
</dbReference>
<feature type="active site" description="Proton donor/acceptor" evidence="9">
    <location>
        <position position="192"/>
    </location>
</feature>
<dbReference type="InterPro" id="IPR036779">
    <property type="entry name" value="LysM_dom_sf"/>
</dbReference>
<keyword evidence="4" id="KW-0808">Transferase</keyword>
<comment type="similarity">
    <text evidence="2">Belongs to the YkuD family.</text>
</comment>
<dbReference type="PROSITE" id="PS52029">
    <property type="entry name" value="LD_TPASE"/>
    <property type="match status" value="1"/>
</dbReference>